<name>A0A8S3YWD8_9EUPU</name>
<reference evidence="7" key="1">
    <citation type="submission" date="2021-04" db="EMBL/GenBank/DDBJ databases">
        <authorList>
            <consortium name="Molecular Ecology Group"/>
        </authorList>
    </citation>
    <scope>NUCLEOTIDE SEQUENCE</scope>
</reference>
<gene>
    <name evidence="7" type="ORF">CUNI_LOCUS6627</name>
</gene>
<keyword evidence="3 5" id="KW-1133">Transmembrane helix</keyword>
<dbReference type="SUPFAM" id="SSF81321">
    <property type="entry name" value="Family A G protein-coupled receptor-like"/>
    <property type="match status" value="1"/>
</dbReference>
<comment type="subcellular location">
    <subcellularLocation>
        <location evidence="1">Membrane</location>
    </subcellularLocation>
</comment>
<keyword evidence="4 5" id="KW-0472">Membrane</keyword>
<dbReference type="InterPro" id="IPR000276">
    <property type="entry name" value="GPCR_Rhodpsn"/>
</dbReference>
<sequence>MWSNTSVMSTERHNGAQAFLLSQELTLAIYVAFRQALIPCVSIVGIVGNVASIVILTRRGFRKCSNILLLALSISDVLFLTGLNNIFMFIYDQGNPSVFMISYNINYLFYILYMVLLCFRHMGLQTVMILPSLITAERVLAIFIPLKVYIILTRRRSLIVVLCLYIVNGIHFLYVYILCIQFKQFAVKGGSYIGVFLTTEIYLQDIRSGLYQLIHNITNYMTGIIQICLVTVGCVVIGLRVIVITNRRKQLVSNQVKLPAKTLISKTTKTLLSICILFILCSGSTFVVAFIANTPPIDKDFAMQKVLVCVQDLIICVNCVGDFVIYIGGRKSSRKTVTSWCRISNHKG</sequence>
<feature type="transmembrane region" description="Helical" evidence="5">
    <location>
        <begin position="271"/>
        <end position="292"/>
    </location>
</feature>
<evidence type="ECO:0000256" key="1">
    <source>
        <dbReference type="ARBA" id="ARBA00004370"/>
    </source>
</evidence>
<evidence type="ECO:0000313" key="7">
    <source>
        <dbReference type="EMBL" id="CAG5121069.1"/>
    </source>
</evidence>
<feature type="transmembrane region" description="Helical" evidence="5">
    <location>
        <begin position="97"/>
        <end position="117"/>
    </location>
</feature>
<feature type="transmembrane region" description="Helical" evidence="5">
    <location>
        <begin position="36"/>
        <end position="56"/>
    </location>
</feature>
<dbReference type="InterPro" id="IPR052954">
    <property type="entry name" value="GPCR-Ligand_Int"/>
</dbReference>
<dbReference type="GO" id="GO:0004930">
    <property type="term" value="F:G protein-coupled receptor activity"/>
    <property type="evidence" value="ECO:0007669"/>
    <property type="project" value="InterPro"/>
</dbReference>
<protein>
    <recommendedName>
        <fullName evidence="6">G-protein coupled receptors family 1 profile domain-containing protein</fullName>
    </recommendedName>
</protein>
<feature type="transmembrane region" description="Helical" evidence="5">
    <location>
        <begin position="68"/>
        <end position="91"/>
    </location>
</feature>
<feature type="transmembrane region" description="Helical" evidence="5">
    <location>
        <begin position="304"/>
        <end position="327"/>
    </location>
</feature>
<accession>A0A8S3YWD8</accession>
<dbReference type="OrthoDB" id="6055344at2759"/>
<evidence type="ECO:0000256" key="5">
    <source>
        <dbReference type="SAM" id="Phobius"/>
    </source>
</evidence>
<feature type="transmembrane region" description="Helical" evidence="5">
    <location>
        <begin position="158"/>
        <end position="178"/>
    </location>
</feature>
<dbReference type="PANTHER" id="PTHR46641">
    <property type="entry name" value="FMRFAMIDE RECEPTOR-RELATED"/>
    <property type="match status" value="1"/>
</dbReference>
<evidence type="ECO:0000313" key="8">
    <source>
        <dbReference type="Proteomes" id="UP000678393"/>
    </source>
</evidence>
<organism evidence="7 8">
    <name type="scientific">Candidula unifasciata</name>
    <dbReference type="NCBI Taxonomy" id="100452"/>
    <lineage>
        <taxon>Eukaryota</taxon>
        <taxon>Metazoa</taxon>
        <taxon>Spiralia</taxon>
        <taxon>Lophotrochozoa</taxon>
        <taxon>Mollusca</taxon>
        <taxon>Gastropoda</taxon>
        <taxon>Heterobranchia</taxon>
        <taxon>Euthyneura</taxon>
        <taxon>Panpulmonata</taxon>
        <taxon>Eupulmonata</taxon>
        <taxon>Stylommatophora</taxon>
        <taxon>Helicina</taxon>
        <taxon>Helicoidea</taxon>
        <taxon>Geomitridae</taxon>
        <taxon>Candidula</taxon>
    </lineage>
</organism>
<dbReference type="PROSITE" id="PS50262">
    <property type="entry name" value="G_PROTEIN_RECEP_F1_2"/>
    <property type="match status" value="1"/>
</dbReference>
<dbReference type="GO" id="GO:0016020">
    <property type="term" value="C:membrane"/>
    <property type="evidence" value="ECO:0007669"/>
    <property type="project" value="UniProtKB-SubCell"/>
</dbReference>
<keyword evidence="2 5" id="KW-0812">Transmembrane</keyword>
<feature type="domain" description="G-protein coupled receptors family 1 profile" evidence="6">
    <location>
        <begin position="48"/>
        <end position="326"/>
    </location>
</feature>
<dbReference type="EMBL" id="CAJHNH020001019">
    <property type="protein sequence ID" value="CAG5121069.1"/>
    <property type="molecule type" value="Genomic_DNA"/>
</dbReference>
<dbReference type="Proteomes" id="UP000678393">
    <property type="component" value="Unassembled WGS sequence"/>
</dbReference>
<dbReference type="Gene3D" id="1.20.1070.10">
    <property type="entry name" value="Rhodopsin 7-helix transmembrane proteins"/>
    <property type="match status" value="1"/>
</dbReference>
<dbReference type="AlphaFoldDB" id="A0A8S3YWD8"/>
<comment type="caution">
    <text evidence="7">The sequence shown here is derived from an EMBL/GenBank/DDBJ whole genome shotgun (WGS) entry which is preliminary data.</text>
</comment>
<evidence type="ECO:0000259" key="6">
    <source>
        <dbReference type="PROSITE" id="PS50262"/>
    </source>
</evidence>
<proteinExistence type="predicted"/>
<dbReference type="PANTHER" id="PTHR46641:SF2">
    <property type="entry name" value="FMRFAMIDE RECEPTOR"/>
    <property type="match status" value="1"/>
</dbReference>
<dbReference type="InterPro" id="IPR017452">
    <property type="entry name" value="GPCR_Rhodpsn_7TM"/>
</dbReference>
<evidence type="ECO:0000256" key="3">
    <source>
        <dbReference type="ARBA" id="ARBA00022989"/>
    </source>
</evidence>
<feature type="transmembrane region" description="Helical" evidence="5">
    <location>
        <begin position="223"/>
        <end position="243"/>
    </location>
</feature>
<keyword evidence="8" id="KW-1185">Reference proteome</keyword>
<dbReference type="PRINTS" id="PR00237">
    <property type="entry name" value="GPCRRHODOPSN"/>
</dbReference>
<evidence type="ECO:0000256" key="4">
    <source>
        <dbReference type="ARBA" id="ARBA00023136"/>
    </source>
</evidence>
<evidence type="ECO:0000256" key="2">
    <source>
        <dbReference type="ARBA" id="ARBA00022692"/>
    </source>
</evidence>